<accession>A0AA52EFF9</accession>
<name>A0AA52EFF9_9PROT</name>
<dbReference type="RefSeq" id="WP_310797685.1">
    <property type="nucleotide sequence ID" value="NZ_CP123872.1"/>
</dbReference>
<dbReference type="InterPro" id="IPR029052">
    <property type="entry name" value="Metallo-depent_PP-like"/>
</dbReference>
<evidence type="ECO:0000313" key="4">
    <source>
        <dbReference type="EMBL" id="WND01855.1"/>
    </source>
</evidence>
<evidence type="ECO:0000313" key="5">
    <source>
        <dbReference type="Proteomes" id="UP001268683"/>
    </source>
</evidence>
<protein>
    <submittedName>
        <fullName evidence="4">CapA family protein</fullName>
        <ecNumber evidence="4">3.1.-.-</ecNumber>
    </submittedName>
</protein>
<dbReference type="Pfam" id="PF09587">
    <property type="entry name" value="PGA_cap"/>
    <property type="match status" value="1"/>
</dbReference>
<keyword evidence="4" id="KW-0378">Hydrolase</keyword>
<dbReference type="PANTHER" id="PTHR33393">
    <property type="entry name" value="POLYGLUTAMINE SYNTHESIS ACCESSORY PROTEIN RV0574C-RELATED"/>
    <property type="match status" value="1"/>
</dbReference>
<dbReference type="PANTHER" id="PTHR33393:SF12">
    <property type="entry name" value="CAPSULE BIOSYNTHESIS PROTEIN CAPA"/>
    <property type="match status" value="1"/>
</dbReference>
<dbReference type="SMART" id="SM00854">
    <property type="entry name" value="PGA_cap"/>
    <property type="match status" value="1"/>
</dbReference>
<organism evidence="4 5">
    <name type="scientific">Temperatibacter marinus</name>
    <dbReference type="NCBI Taxonomy" id="1456591"/>
    <lineage>
        <taxon>Bacteria</taxon>
        <taxon>Pseudomonadati</taxon>
        <taxon>Pseudomonadota</taxon>
        <taxon>Alphaproteobacteria</taxon>
        <taxon>Kordiimonadales</taxon>
        <taxon>Temperatibacteraceae</taxon>
        <taxon>Temperatibacter</taxon>
    </lineage>
</organism>
<dbReference type="Gene3D" id="3.60.21.10">
    <property type="match status" value="1"/>
</dbReference>
<dbReference type="KEGG" id="tmk:QGN29_09860"/>
<dbReference type="GO" id="GO:0016787">
    <property type="term" value="F:hydrolase activity"/>
    <property type="evidence" value="ECO:0007669"/>
    <property type="project" value="UniProtKB-KW"/>
</dbReference>
<evidence type="ECO:0000259" key="3">
    <source>
        <dbReference type="SMART" id="SM00854"/>
    </source>
</evidence>
<comment type="similarity">
    <text evidence="1">Belongs to the CapA family.</text>
</comment>
<dbReference type="Proteomes" id="UP001268683">
    <property type="component" value="Chromosome"/>
</dbReference>
<dbReference type="InterPro" id="IPR019079">
    <property type="entry name" value="Capsule_synth_CapA"/>
</dbReference>
<feature type="compositionally biased region" description="Basic and acidic residues" evidence="2">
    <location>
        <begin position="1"/>
        <end position="14"/>
    </location>
</feature>
<feature type="domain" description="Capsule synthesis protein CapA" evidence="3">
    <location>
        <begin position="79"/>
        <end position="336"/>
    </location>
</feature>
<evidence type="ECO:0000256" key="2">
    <source>
        <dbReference type="SAM" id="MobiDB-lite"/>
    </source>
</evidence>
<dbReference type="CDD" id="cd07381">
    <property type="entry name" value="MPP_CapA"/>
    <property type="match status" value="1"/>
</dbReference>
<gene>
    <name evidence="4" type="ORF">QGN29_09860</name>
</gene>
<feature type="region of interest" description="Disordered" evidence="2">
    <location>
        <begin position="1"/>
        <end position="20"/>
    </location>
</feature>
<sequence>MTEIEGIMRSKSESGEWSTPQDLLFDPTDMEFMAYWLYKSYFPYTTDRPGSKMKRLLGDTKGTEFTLLPSNMRVEDTLSMSAVGDLMFAVNIERSKDRLYQAVNKVIFDHDIRFANLESTLTSESISDRSMQHEGDTPHINITQDEYKALVHHKKKSFNLLQLANNHIMDCGEEGARLTLSQLDKDNILGLGVFLEKSEADRPQITEHKGVKIGWVSHTFSLNQQPTPEGKPWMVNVTDFHCVETPNLSQIDQQIKACKKEGADLVFLSLHWGLEHEFFPHPDQQKWAHQFAEWGADLIIGHHPHVIQPIEVYRPTSSPDRTVPILYSLGNLTPGYGAAATVLSLIAEIEIARGSLEGQQVTRLQSIRLTPTAFMAAEEGGEEISVLEKLSKLVEDKELCPDSKNYVEQMAGYADLILGASWR</sequence>
<dbReference type="AlphaFoldDB" id="A0AA52EFF9"/>
<dbReference type="SUPFAM" id="SSF56300">
    <property type="entry name" value="Metallo-dependent phosphatases"/>
    <property type="match status" value="1"/>
</dbReference>
<evidence type="ECO:0000256" key="1">
    <source>
        <dbReference type="ARBA" id="ARBA00005662"/>
    </source>
</evidence>
<dbReference type="EMBL" id="CP123872">
    <property type="protein sequence ID" value="WND01855.1"/>
    <property type="molecule type" value="Genomic_DNA"/>
</dbReference>
<dbReference type="EC" id="3.1.-.-" evidence="4"/>
<proteinExistence type="inferred from homology"/>
<keyword evidence="5" id="KW-1185">Reference proteome</keyword>
<reference evidence="4" key="1">
    <citation type="submission" date="2023-04" db="EMBL/GenBank/DDBJ databases">
        <title>Complete genome sequence of Temperatibacter marinus.</title>
        <authorList>
            <person name="Rong J.-C."/>
            <person name="Yi M.-L."/>
            <person name="Zhao Q."/>
        </authorList>
    </citation>
    <scope>NUCLEOTIDE SEQUENCE</scope>
    <source>
        <strain evidence="4">NBRC 110045</strain>
    </source>
</reference>
<dbReference type="InterPro" id="IPR052169">
    <property type="entry name" value="CW_Biosynth-Accessory"/>
</dbReference>